<evidence type="ECO:0000313" key="2">
    <source>
        <dbReference type="Proteomes" id="UP000887159"/>
    </source>
</evidence>
<sequence>MTAAIFAIYMHNDPEIRNLELKHKYPLYLLSEQNWEHLIKRKLPSSDYPIDVQNQIAAVMRPINFEIVQWTNAHKDIFQDCFPKKIHICWKSEGTIDHLRTADLLIKSQELSLETRFVLACQYWTWEAILEFWKTLSASHQFDIFYDYTDVGKNPEQHLENVARWIKVFQCKISLDTPVSKVWSRMLVRSNVSIWSRAFDQLPFFYKQILLMRVFFIRVNIPLARICLSRMTPEEQIRMLQLYPYHVLRIYLFWPSQTSFSDAAATVKDTLSNRSFLYLIHIMICQKILLGWRDSDYADLLRRFWRESPERCREYVKGDAIFEILMAILEDKEFCSSLRRDVPQRYLIHKTTLFKNAIKCVNMSDAHKDD</sequence>
<accession>A0A8X6S2R5</accession>
<name>A0A8X6S2R5_TRICX</name>
<evidence type="ECO:0000313" key="1">
    <source>
        <dbReference type="EMBL" id="GFY03525.1"/>
    </source>
</evidence>
<gene>
    <name evidence="1" type="primary">NCL1_45509</name>
    <name evidence="1" type="ORF">TNCV_3211621</name>
</gene>
<reference evidence="1" key="1">
    <citation type="submission" date="2020-08" db="EMBL/GenBank/DDBJ databases">
        <title>Multicomponent nature underlies the extraordinary mechanical properties of spider dragline silk.</title>
        <authorList>
            <person name="Kono N."/>
            <person name="Nakamura H."/>
            <person name="Mori M."/>
            <person name="Yoshida Y."/>
            <person name="Ohtoshi R."/>
            <person name="Malay A.D."/>
            <person name="Moran D.A.P."/>
            <person name="Tomita M."/>
            <person name="Numata K."/>
            <person name="Arakawa K."/>
        </authorList>
    </citation>
    <scope>NUCLEOTIDE SEQUENCE</scope>
</reference>
<comment type="caution">
    <text evidence="1">The sequence shown here is derived from an EMBL/GenBank/DDBJ whole genome shotgun (WGS) entry which is preliminary data.</text>
</comment>
<dbReference type="EMBL" id="BMAU01021238">
    <property type="protein sequence ID" value="GFY03525.1"/>
    <property type="molecule type" value="Genomic_DNA"/>
</dbReference>
<proteinExistence type="predicted"/>
<dbReference type="Proteomes" id="UP000887159">
    <property type="component" value="Unassembled WGS sequence"/>
</dbReference>
<dbReference type="AlphaFoldDB" id="A0A8X6S2R5"/>
<keyword evidence="2" id="KW-1185">Reference proteome</keyword>
<organism evidence="1 2">
    <name type="scientific">Trichonephila clavipes</name>
    <name type="common">Golden silk orbweaver</name>
    <name type="synonym">Nephila clavipes</name>
    <dbReference type="NCBI Taxonomy" id="2585209"/>
    <lineage>
        <taxon>Eukaryota</taxon>
        <taxon>Metazoa</taxon>
        <taxon>Ecdysozoa</taxon>
        <taxon>Arthropoda</taxon>
        <taxon>Chelicerata</taxon>
        <taxon>Arachnida</taxon>
        <taxon>Araneae</taxon>
        <taxon>Araneomorphae</taxon>
        <taxon>Entelegynae</taxon>
        <taxon>Araneoidea</taxon>
        <taxon>Nephilidae</taxon>
        <taxon>Trichonephila</taxon>
    </lineage>
</organism>
<protein>
    <submittedName>
        <fullName evidence="1">Uncharacterized protein</fullName>
    </submittedName>
</protein>